<dbReference type="SUPFAM" id="SSF160904">
    <property type="entry name" value="Jann2411-like"/>
    <property type="match status" value="1"/>
</dbReference>
<evidence type="ECO:0000313" key="1">
    <source>
        <dbReference type="EMBL" id="MDP9843552.1"/>
    </source>
</evidence>
<dbReference type="Proteomes" id="UP001225356">
    <property type="component" value="Unassembled WGS sequence"/>
</dbReference>
<reference evidence="1 2" key="1">
    <citation type="submission" date="2023-07" db="EMBL/GenBank/DDBJ databases">
        <title>Sequencing the genomes of 1000 actinobacteria strains.</title>
        <authorList>
            <person name="Klenk H.-P."/>
        </authorList>
    </citation>
    <scope>NUCLEOTIDE SEQUENCE [LARGE SCALE GENOMIC DNA]</scope>
    <source>
        <strain evidence="1 2">DSM 46740</strain>
    </source>
</reference>
<gene>
    <name evidence="1" type="ORF">J2853_002763</name>
</gene>
<dbReference type="Gene3D" id="1.10.3300.10">
    <property type="entry name" value="Jann2411-like domain"/>
    <property type="match status" value="1"/>
</dbReference>
<protein>
    <submittedName>
        <fullName evidence="1">Uncharacterized protein</fullName>
    </submittedName>
</protein>
<accession>A0ABT9Q9X4</accession>
<evidence type="ECO:0000313" key="2">
    <source>
        <dbReference type="Proteomes" id="UP001225356"/>
    </source>
</evidence>
<comment type="caution">
    <text evidence="1">The sequence shown here is derived from an EMBL/GenBank/DDBJ whole genome shotgun (WGS) entry which is preliminary data.</text>
</comment>
<dbReference type="InterPro" id="IPR023286">
    <property type="entry name" value="ABATE_dom_sf"/>
</dbReference>
<organism evidence="1 2">
    <name type="scientific">Streptosporangium lutulentum</name>
    <dbReference type="NCBI Taxonomy" id="1461250"/>
    <lineage>
        <taxon>Bacteria</taxon>
        <taxon>Bacillati</taxon>
        <taxon>Actinomycetota</taxon>
        <taxon>Actinomycetes</taxon>
        <taxon>Streptosporangiales</taxon>
        <taxon>Streptosporangiaceae</taxon>
        <taxon>Streptosporangium</taxon>
    </lineage>
</organism>
<dbReference type="EMBL" id="JAUSQU010000001">
    <property type="protein sequence ID" value="MDP9843552.1"/>
    <property type="molecule type" value="Genomic_DNA"/>
</dbReference>
<sequence>MPSQAGVLGAFGALFAAADLAFRGAWFRMKIGKNLSCPAGFFDETRNCAGFYSHTGCTSQVSQRAYRSRLKSA</sequence>
<proteinExistence type="predicted"/>
<name>A0ABT9Q9X4_9ACTN</name>
<keyword evidence="2" id="KW-1185">Reference proteome</keyword>